<dbReference type="Pfam" id="PF02441">
    <property type="entry name" value="Flavoprotein"/>
    <property type="match status" value="1"/>
</dbReference>
<dbReference type="Proteomes" id="UP000290870">
    <property type="component" value="Unassembled WGS sequence"/>
</dbReference>
<evidence type="ECO:0000256" key="4">
    <source>
        <dbReference type="ARBA" id="ARBA00022679"/>
    </source>
</evidence>
<name>A0A4Q0ZJN8_9BACT</name>
<feature type="domain" description="Flavoprotein" evidence="5">
    <location>
        <begin position="1"/>
        <end position="173"/>
    </location>
</feature>
<evidence type="ECO:0000256" key="3">
    <source>
        <dbReference type="ARBA" id="ARBA00022643"/>
    </source>
</evidence>
<evidence type="ECO:0000256" key="1">
    <source>
        <dbReference type="ARBA" id="ARBA00022602"/>
    </source>
</evidence>
<dbReference type="SUPFAM" id="SSF52507">
    <property type="entry name" value="Homo-oligomeric flavin-containing Cys decarboxylases, HFCD"/>
    <property type="match status" value="1"/>
</dbReference>
<dbReference type="InterPro" id="IPR003382">
    <property type="entry name" value="Flavoprotein"/>
</dbReference>
<dbReference type="EMBL" id="PDJZ01000002">
    <property type="protein sequence ID" value="RXJ85381.1"/>
    <property type="molecule type" value="Genomic_DNA"/>
</dbReference>
<evidence type="ECO:0000259" key="5">
    <source>
        <dbReference type="Pfam" id="PF02441"/>
    </source>
</evidence>
<accession>A0A4Q0ZJN8</accession>
<keyword evidence="2" id="KW-0285">Flavoprotein</keyword>
<dbReference type="Gene3D" id="3.40.50.1950">
    <property type="entry name" value="Flavin prenyltransferase-like"/>
    <property type="match status" value="1"/>
</dbReference>
<keyword evidence="4" id="KW-0808">Transferase</keyword>
<organism evidence="6 7">
    <name type="scientific">Arcobacter cloacae</name>
    <dbReference type="NCBI Taxonomy" id="1054034"/>
    <lineage>
        <taxon>Bacteria</taxon>
        <taxon>Pseudomonadati</taxon>
        <taxon>Campylobacterota</taxon>
        <taxon>Epsilonproteobacteria</taxon>
        <taxon>Campylobacterales</taxon>
        <taxon>Arcobacteraceae</taxon>
        <taxon>Arcobacter</taxon>
    </lineage>
</organism>
<keyword evidence="6" id="KW-0456">Lyase</keyword>
<reference evidence="6 7" key="1">
    <citation type="submission" date="2017-10" db="EMBL/GenBank/DDBJ databases">
        <title>Genomics of the genus Arcobacter.</title>
        <authorList>
            <person name="Perez-Cataluna A."/>
            <person name="Figueras M.J."/>
        </authorList>
    </citation>
    <scope>NUCLEOTIDE SEQUENCE [LARGE SCALE GENOMIC DNA]</scope>
    <source>
        <strain evidence="6 7">F26</strain>
    </source>
</reference>
<proteinExistence type="predicted"/>
<dbReference type="RefSeq" id="WP_128985605.1">
    <property type="nucleotide sequence ID" value="NZ_PDJZ01000002.1"/>
</dbReference>
<evidence type="ECO:0000313" key="7">
    <source>
        <dbReference type="Proteomes" id="UP000290870"/>
    </source>
</evidence>
<dbReference type="InterPro" id="IPR036551">
    <property type="entry name" value="Flavin_trans-like"/>
</dbReference>
<dbReference type="InterPro" id="IPR004507">
    <property type="entry name" value="UbiX-like"/>
</dbReference>
<dbReference type="NCBIfam" id="NF004685">
    <property type="entry name" value="PRK06029.1"/>
    <property type="match status" value="1"/>
</dbReference>
<dbReference type="GO" id="GO:0016829">
    <property type="term" value="F:lyase activity"/>
    <property type="evidence" value="ECO:0007669"/>
    <property type="project" value="UniProtKB-KW"/>
</dbReference>
<sequence>MKITVAISGASGSILGINFIKQIPKNIEVFAVFSKSAKKALLLENNISIDEIFSEYKNVTIFKDSNIGASIASGSFKVDKMIILPCSMNTLAKCAVGISDSLITRAFTVMLKEKREVVIAPREMPFSTIALKNMLRLSKLGVTIAPPILGYYSNQQSLEDMEKFLIGKWFDLLKIDNNLYKRWE</sequence>
<dbReference type="NCBIfam" id="TIGR00421">
    <property type="entry name" value="ubiX_pad"/>
    <property type="match status" value="1"/>
</dbReference>
<gene>
    <name evidence="6" type="ORF">CRU90_02045</name>
</gene>
<dbReference type="GO" id="GO:0004659">
    <property type="term" value="F:prenyltransferase activity"/>
    <property type="evidence" value="ECO:0007669"/>
    <property type="project" value="UniProtKB-KW"/>
</dbReference>
<keyword evidence="1" id="KW-0637">Prenyltransferase</keyword>
<evidence type="ECO:0000313" key="6">
    <source>
        <dbReference type="EMBL" id="RXJ85381.1"/>
    </source>
</evidence>
<protein>
    <submittedName>
        <fullName evidence="6">3-octaprenyl-4-hydroxybenzoate carboxy-lyase</fullName>
    </submittedName>
</protein>
<comment type="caution">
    <text evidence="6">The sequence shown here is derived from an EMBL/GenBank/DDBJ whole genome shotgun (WGS) entry which is preliminary data.</text>
</comment>
<evidence type="ECO:0000256" key="2">
    <source>
        <dbReference type="ARBA" id="ARBA00022630"/>
    </source>
</evidence>
<dbReference type="AlphaFoldDB" id="A0A4Q0ZJN8"/>
<keyword evidence="3" id="KW-0288">FMN</keyword>
<dbReference type="OrthoDB" id="9781577at2"/>